<sequence length="374" mass="42497">MKPTVYLHIGAPKTGTSSLQSALSASAGSLLKQGVLYPAKCREGDAHHVLVCDLIAKYQPHPMPDVWYGTFPRGTAWQALEDELASHQGAVEKVILSSELFFGQTHHLPRILDDIRTALDGYDVKVLMYLRPQDQLYSSFYNQDVKGTRQWSGSAYEFYETHQIFLKDYFQLVSEWGSAFGPDNIILRPFESGQLIGGDILADFCDLMGIPSLSGNAGESRNDALGVTQLYIKRCLNVTRFDKKLNDQVVQRIQRLCPEEPPRDVLYINRRLYNRYCQNWEAANREISKQFLQGKPLFSKPFAMAQNTQAFSVNKLSVLAFIEALMKQIERTDFQELASIFARGVLYLIADQNIWDSLDRRVVERLAALSRNNQ</sequence>
<protein>
    <recommendedName>
        <fullName evidence="3">Sulfotransferase family protein</fullName>
    </recommendedName>
</protein>
<dbReference type="RefSeq" id="WP_148065323.1">
    <property type="nucleotide sequence ID" value="NZ_VRYZ01000007.1"/>
</dbReference>
<accession>A0A5C8ZQX2</accession>
<comment type="caution">
    <text evidence="1">The sequence shown here is derived from an EMBL/GenBank/DDBJ whole genome shotgun (WGS) entry which is preliminary data.</text>
</comment>
<gene>
    <name evidence="1" type="ORF">FVW59_15780</name>
</gene>
<dbReference type="InterPro" id="IPR027417">
    <property type="entry name" value="P-loop_NTPase"/>
</dbReference>
<dbReference type="OrthoDB" id="547265at2"/>
<dbReference type="Gene3D" id="3.40.50.300">
    <property type="entry name" value="P-loop containing nucleotide triphosphate hydrolases"/>
    <property type="match status" value="1"/>
</dbReference>
<name>A0A5C8ZQX2_9GAMM</name>
<evidence type="ECO:0000313" key="1">
    <source>
        <dbReference type="EMBL" id="TXS90060.1"/>
    </source>
</evidence>
<evidence type="ECO:0008006" key="3">
    <source>
        <dbReference type="Google" id="ProtNLM"/>
    </source>
</evidence>
<dbReference type="AlphaFoldDB" id="A0A5C8ZQX2"/>
<dbReference type="EMBL" id="VRYZ01000007">
    <property type="protein sequence ID" value="TXS90060.1"/>
    <property type="molecule type" value="Genomic_DNA"/>
</dbReference>
<evidence type="ECO:0000313" key="2">
    <source>
        <dbReference type="Proteomes" id="UP000321933"/>
    </source>
</evidence>
<reference evidence="1 2" key="1">
    <citation type="submission" date="2019-08" db="EMBL/GenBank/DDBJ databases">
        <title>Parahaliea maris sp. nov., isolated from the surface seawater.</title>
        <authorList>
            <person name="Liu Y."/>
        </authorList>
    </citation>
    <scope>NUCLEOTIDE SEQUENCE [LARGE SCALE GENOMIC DNA]</scope>
    <source>
        <strain evidence="1 2">S2-26</strain>
    </source>
</reference>
<dbReference type="SUPFAM" id="SSF52540">
    <property type="entry name" value="P-loop containing nucleoside triphosphate hydrolases"/>
    <property type="match status" value="1"/>
</dbReference>
<keyword evidence="2" id="KW-1185">Reference proteome</keyword>
<dbReference type="Proteomes" id="UP000321933">
    <property type="component" value="Unassembled WGS sequence"/>
</dbReference>
<proteinExistence type="predicted"/>
<organism evidence="1 2">
    <name type="scientific">Parahaliea aestuarii</name>
    <dbReference type="NCBI Taxonomy" id="1852021"/>
    <lineage>
        <taxon>Bacteria</taxon>
        <taxon>Pseudomonadati</taxon>
        <taxon>Pseudomonadota</taxon>
        <taxon>Gammaproteobacteria</taxon>
        <taxon>Cellvibrionales</taxon>
        <taxon>Halieaceae</taxon>
        <taxon>Parahaliea</taxon>
    </lineage>
</organism>